<accession>A0A8S8ZXH2</accession>
<comment type="pathway">
    <text evidence="2">Antibiotic biosynthesis.</text>
</comment>
<feature type="region of interest" description="Disordered" evidence="8">
    <location>
        <begin position="505"/>
        <end position="534"/>
    </location>
</feature>
<dbReference type="Proteomes" id="UP000433876">
    <property type="component" value="Unassembled WGS sequence"/>
</dbReference>
<protein>
    <recommendedName>
        <fullName evidence="12">Cytochrome P450</fullName>
    </recommendedName>
</protein>
<gene>
    <name evidence="10" type="ORF">SMACR_09296</name>
</gene>
<comment type="cofactor">
    <cofactor evidence="1">
        <name>heme</name>
        <dbReference type="ChEBI" id="CHEBI:30413"/>
    </cofactor>
</comment>
<evidence type="ECO:0000313" key="11">
    <source>
        <dbReference type="Proteomes" id="UP000433876"/>
    </source>
</evidence>
<dbReference type="GO" id="GO:0020037">
    <property type="term" value="F:heme binding"/>
    <property type="evidence" value="ECO:0007669"/>
    <property type="project" value="InterPro"/>
</dbReference>
<evidence type="ECO:0000256" key="5">
    <source>
        <dbReference type="ARBA" id="ARBA00022723"/>
    </source>
</evidence>
<keyword evidence="7" id="KW-0045">Antibiotic biosynthesis</keyword>
<evidence type="ECO:0000256" key="1">
    <source>
        <dbReference type="ARBA" id="ARBA00001971"/>
    </source>
</evidence>
<dbReference type="InterPro" id="IPR050121">
    <property type="entry name" value="Cytochrome_P450_monoxygenase"/>
</dbReference>
<dbReference type="VEuPathDB" id="FungiDB:SMAC_09296"/>
<dbReference type="InterPro" id="IPR001128">
    <property type="entry name" value="Cyt_P450"/>
</dbReference>
<evidence type="ECO:0000256" key="6">
    <source>
        <dbReference type="ARBA" id="ARBA00023004"/>
    </source>
</evidence>
<dbReference type="OMA" id="NIWHAYH"/>
<comment type="similarity">
    <text evidence="3">Belongs to the cytochrome P450 family.</text>
</comment>
<dbReference type="GO" id="GO:0005506">
    <property type="term" value="F:iron ion binding"/>
    <property type="evidence" value="ECO:0007669"/>
    <property type="project" value="InterPro"/>
</dbReference>
<sequence>MSLSTYQAVLMAPFIMLIKAMALLLLLVFLAIVTIALYRLYFHPLSSIPGPRLAVLSNIWHAHHARSGRMYTLGKTLHQKYGPVVRVGPDELWINARDAFKVIYSAGSGFEKSDFYLSTVLTKPSLSFSPVPPRVEVQHADTLDLLSERYMPRYRTQRRLIGPVYQLSSLKRFEPQIDAVLDSAVAKLKGLKGEEVDVKEWMHIIAVECLGAVVLGWSPGYIKAGSDGGTSRQGYQGWKRKSVFGLFPVITKLGFLEGAMGSWIGKGITRWFSNIWNVTFATPKNFKPFFTPVYQKSSKRIAAALKGETKDPRAKASKKKNKPPKKEVARPKDLLEDLIQLHKAKPEQFTETYLRRMATTNFGAGHETLCSALTACLGMIGMHEAVQDRVAEEVGTYLRGQQGQDGGSGSASRTVPFDATAKELKYTLAAIKEAQRLHPVIAMSLSRTVPQGEGVTMHGHYIPPGTTVGCNPVALHRNPEIFGLDADSYNPSRWLSASTRSSYMYSGPSSTTSGADSGSTSDSTGNDSQQPTPEDLEHKRLREMLHINLTYGGGARTCPGRHLAELIVWKVVPRLVAEFKVEVTHMPEEKDMERYFMSMLTGVKVRFLERENEEGGKMEDGDF</sequence>
<dbReference type="GO" id="GO:0016705">
    <property type="term" value="F:oxidoreductase activity, acting on paired donors, with incorporation or reduction of molecular oxygen"/>
    <property type="evidence" value="ECO:0007669"/>
    <property type="project" value="InterPro"/>
</dbReference>
<dbReference type="InterPro" id="IPR036396">
    <property type="entry name" value="Cyt_P450_sf"/>
</dbReference>
<keyword evidence="9" id="KW-0812">Transmembrane</keyword>
<keyword evidence="5" id="KW-0479">Metal-binding</keyword>
<dbReference type="GO" id="GO:0017000">
    <property type="term" value="P:antibiotic biosynthetic process"/>
    <property type="evidence" value="ECO:0007669"/>
    <property type="project" value="UniProtKB-KW"/>
</dbReference>
<dbReference type="PANTHER" id="PTHR24305:SF232">
    <property type="entry name" value="P450, PUTATIVE (EUROFUNG)-RELATED"/>
    <property type="match status" value="1"/>
</dbReference>
<evidence type="ECO:0000256" key="8">
    <source>
        <dbReference type="SAM" id="MobiDB-lite"/>
    </source>
</evidence>
<feature type="compositionally biased region" description="Low complexity" evidence="8">
    <location>
        <begin position="506"/>
        <end position="528"/>
    </location>
</feature>
<name>A0A8S8ZXH2_SORMA</name>
<evidence type="ECO:0000256" key="4">
    <source>
        <dbReference type="ARBA" id="ARBA00022617"/>
    </source>
</evidence>
<evidence type="ECO:0008006" key="12">
    <source>
        <dbReference type="Google" id="ProtNLM"/>
    </source>
</evidence>
<evidence type="ECO:0000256" key="9">
    <source>
        <dbReference type="SAM" id="Phobius"/>
    </source>
</evidence>
<dbReference type="PANTHER" id="PTHR24305">
    <property type="entry name" value="CYTOCHROME P450"/>
    <property type="match status" value="1"/>
</dbReference>
<dbReference type="SUPFAM" id="SSF48264">
    <property type="entry name" value="Cytochrome P450"/>
    <property type="match status" value="1"/>
</dbReference>
<evidence type="ECO:0000313" key="10">
    <source>
        <dbReference type="EMBL" id="KAA8635567.1"/>
    </source>
</evidence>
<dbReference type="Pfam" id="PF00067">
    <property type="entry name" value="p450"/>
    <property type="match status" value="1"/>
</dbReference>
<dbReference type="EMBL" id="NMPR01000011">
    <property type="protein sequence ID" value="KAA8635567.1"/>
    <property type="molecule type" value="Genomic_DNA"/>
</dbReference>
<keyword evidence="4" id="KW-0349">Heme</keyword>
<dbReference type="AlphaFoldDB" id="A0A8S8ZXH2"/>
<dbReference type="GO" id="GO:0004497">
    <property type="term" value="F:monooxygenase activity"/>
    <property type="evidence" value="ECO:0007669"/>
    <property type="project" value="InterPro"/>
</dbReference>
<evidence type="ECO:0000256" key="2">
    <source>
        <dbReference type="ARBA" id="ARBA00004792"/>
    </source>
</evidence>
<reference evidence="10 11" key="1">
    <citation type="submission" date="2017-07" db="EMBL/GenBank/DDBJ databases">
        <title>Genome sequence of the Sordaria macrospora wild type strain R19027.</title>
        <authorList>
            <person name="Nowrousian M."/>
            <person name="Teichert I."/>
            <person name="Kueck U."/>
        </authorList>
    </citation>
    <scope>NUCLEOTIDE SEQUENCE [LARGE SCALE GENOMIC DNA]</scope>
    <source>
        <strain evidence="10 11">R19027</strain>
        <tissue evidence="10">Mycelium</tissue>
    </source>
</reference>
<organism evidence="10 11">
    <name type="scientific">Sordaria macrospora</name>
    <dbReference type="NCBI Taxonomy" id="5147"/>
    <lineage>
        <taxon>Eukaryota</taxon>
        <taxon>Fungi</taxon>
        <taxon>Dikarya</taxon>
        <taxon>Ascomycota</taxon>
        <taxon>Pezizomycotina</taxon>
        <taxon>Sordariomycetes</taxon>
        <taxon>Sordariomycetidae</taxon>
        <taxon>Sordariales</taxon>
        <taxon>Sordariaceae</taxon>
        <taxon>Sordaria</taxon>
    </lineage>
</organism>
<keyword evidence="9" id="KW-1133">Transmembrane helix</keyword>
<evidence type="ECO:0000256" key="7">
    <source>
        <dbReference type="ARBA" id="ARBA00023194"/>
    </source>
</evidence>
<feature type="transmembrane region" description="Helical" evidence="9">
    <location>
        <begin position="21"/>
        <end position="42"/>
    </location>
</feature>
<dbReference type="Gene3D" id="1.10.630.10">
    <property type="entry name" value="Cytochrome P450"/>
    <property type="match status" value="1"/>
</dbReference>
<comment type="caution">
    <text evidence="10">The sequence shown here is derived from an EMBL/GenBank/DDBJ whole genome shotgun (WGS) entry which is preliminary data.</text>
</comment>
<keyword evidence="6" id="KW-0408">Iron</keyword>
<feature type="region of interest" description="Disordered" evidence="8">
    <location>
        <begin position="305"/>
        <end position="330"/>
    </location>
</feature>
<keyword evidence="9" id="KW-0472">Membrane</keyword>
<proteinExistence type="inferred from homology"/>
<evidence type="ECO:0000256" key="3">
    <source>
        <dbReference type="ARBA" id="ARBA00010617"/>
    </source>
</evidence>